<gene>
    <name evidence="2" type="ORF">RA178_06305</name>
</gene>
<feature type="coiled-coil region" evidence="1">
    <location>
        <begin position="678"/>
        <end position="772"/>
    </location>
</feature>
<dbReference type="RefSeq" id="WP_306684960.1">
    <property type="nucleotide sequence ID" value="NZ_CP132914.1"/>
</dbReference>
<protein>
    <submittedName>
        <fullName evidence="2">Uncharacterized protein</fullName>
    </submittedName>
</protein>
<dbReference type="EMBL" id="CP132914">
    <property type="protein sequence ID" value="WMB74224.1"/>
    <property type="molecule type" value="Genomic_DNA"/>
</dbReference>
<reference evidence="2" key="1">
    <citation type="submission" date="2023-08" db="EMBL/GenBank/DDBJ databases">
        <title>Complete genome sequence of Shewanella oncorhynchi Z-P2, a siderophore putrebactin-producing bacterium.</title>
        <authorList>
            <person name="Zhang Y."/>
        </authorList>
    </citation>
    <scope>NUCLEOTIDE SEQUENCE</scope>
    <source>
        <strain evidence="2">Z-P2</strain>
    </source>
</reference>
<accession>A0AA50KG01</accession>
<organism evidence="2">
    <name type="scientific">Shewanella oncorhynchi</name>
    <dbReference type="NCBI Taxonomy" id="2726434"/>
    <lineage>
        <taxon>Bacteria</taxon>
        <taxon>Pseudomonadati</taxon>
        <taxon>Pseudomonadota</taxon>
        <taxon>Gammaproteobacteria</taxon>
        <taxon>Alteromonadales</taxon>
        <taxon>Shewanellaceae</taxon>
        <taxon>Shewanella</taxon>
    </lineage>
</organism>
<name>A0AA50KG01_9GAMM</name>
<proteinExistence type="predicted"/>
<dbReference type="GeneID" id="301338779"/>
<sequence>MSNISINLSANTASYTKRLRQAKTDTDRNLIQMEKKFEQFGKTTSDSLGSINGSLNTMTSALSGLKGGGYAVGMVVIGAAVAGLATSAYQASVNAEKMDKQIKAAASTAGMSVQEFVKMQHAVEALTVVTGDQLTDMFKDFKDKIGDFITTGAGPFVDFFDVVGAKSKITATELQNMSGKEGLQTVVKEMENAGASTAQMVFVLESLGNDASKLLPILRSNSKALKEWESIVDRISSKSLLSPKTAEEIKLANIATDEMNKSVGVLVATLSKPFIIGWSNFSSGVTKKVDEFISELTKDERKKFHLDVISSNVDFKSMSTNDIENALFELRQERALLEEKANKPWVPGGDMLGGHNPKHYQALLDSSQERFETTEKILEAEKKIKQLQESSLGSKSLEYTKNNTGLDTSEIDNKIKNEKDLIDKITALNKGLYKEKESIAMKASEAVSLTEKNTNYRLLEQTQKNIDENVKLQELAIKKEEDLQRQKTAIVLGYESKRQQELADLMKRGTAKELADHDAKLNALKAQKASDNLSNHHYNLLKEKLEEEHQDRLKVIELENQASSLAGKELAAKTELDKLKLKHDKQKVLLEKSIAEGQYLEQDEDIARKSLLSTQQEEMFRYHQNHYTSVLELAKTHTMDRLSTLGLGHTIELEQLKTKFGAEYETNEEYGIALQILANNQAREKLELERTIAQERLEWKAEHTSDEQEQINVQHELEMKELDQQLEDKLIKESEYILRGLDLKRAKLDAERDLATERLDLLGDELVSLQNNLEEGSKARKIAFAAEKAAAIASVGINMYDTAEAVKKAASPAGAIPAEIAYHASLANSMVSMGKMAATAIGQFHSGTDEVDQTGSYILKQGERVVQQAANKDLTNFLNSNASKEGGGTTIQSDLVIQGDKKLTDAEFEGYLAKHRESLTKFMKLAQRENPSLR</sequence>
<evidence type="ECO:0000256" key="1">
    <source>
        <dbReference type="SAM" id="Coils"/>
    </source>
</evidence>
<dbReference type="Proteomes" id="UP001236800">
    <property type="component" value="Chromosome"/>
</dbReference>
<keyword evidence="1" id="KW-0175">Coiled coil</keyword>
<evidence type="ECO:0000313" key="2">
    <source>
        <dbReference type="EMBL" id="WMB74224.1"/>
    </source>
</evidence>
<dbReference type="KEGG" id="sog:RA178_06305"/>
<dbReference type="AlphaFoldDB" id="A0AA50KG01"/>